<reference evidence="2 3" key="1">
    <citation type="submission" date="2017-03" db="EMBL/GenBank/DDBJ databases">
        <title>Isolation of Levoglucosan Utilizing Bacteria.</title>
        <authorList>
            <person name="Arya A.S."/>
        </authorList>
    </citation>
    <scope>NUCLEOTIDE SEQUENCE [LARGE SCALE GENOMIC DNA]</scope>
    <source>
        <strain evidence="2 3">MEC069</strain>
    </source>
</reference>
<dbReference type="Pfam" id="PF02310">
    <property type="entry name" value="B12-binding"/>
    <property type="match status" value="1"/>
</dbReference>
<dbReference type="GO" id="GO:0046872">
    <property type="term" value="F:metal ion binding"/>
    <property type="evidence" value="ECO:0007669"/>
    <property type="project" value="InterPro"/>
</dbReference>
<evidence type="ECO:0000313" key="3">
    <source>
        <dbReference type="Proteomes" id="UP000298246"/>
    </source>
</evidence>
<sequence>MKIISSSFQEFGWEVRYLGPNLPLEYAVQSALGWKPGVIGLSVSIVYHLPQITSYINELESLHHKPLVMVGGRLTGMLNIAYQHQPLPGHAGSLFMRDP</sequence>
<dbReference type="SUPFAM" id="SSF52242">
    <property type="entry name" value="Cobalamin (vitamin B12)-binding domain"/>
    <property type="match status" value="1"/>
</dbReference>
<accession>A0A4Y8PPY8</accession>
<keyword evidence="3" id="KW-1185">Reference proteome</keyword>
<feature type="domain" description="B12-binding" evidence="1">
    <location>
        <begin position="1"/>
        <end position="99"/>
    </location>
</feature>
<proteinExistence type="predicted"/>
<dbReference type="RefSeq" id="WP_134757670.1">
    <property type="nucleotide sequence ID" value="NZ_MYFO02000009.1"/>
</dbReference>
<evidence type="ECO:0000313" key="2">
    <source>
        <dbReference type="EMBL" id="TFE82859.1"/>
    </source>
</evidence>
<dbReference type="Proteomes" id="UP000298246">
    <property type="component" value="Unassembled WGS sequence"/>
</dbReference>
<dbReference type="EMBL" id="MYFO01000065">
    <property type="protein sequence ID" value="TFE82859.1"/>
    <property type="molecule type" value="Genomic_DNA"/>
</dbReference>
<dbReference type="InterPro" id="IPR006158">
    <property type="entry name" value="Cobalamin-bd"/>
</dbReference>
<comment type="caution">
    <text evidence="2">The sequence shown here is derived from an EMBL/GenBank/DDBJ whole genome shotgun (WGS) entry which is preliminary data.</text>
</comment>
<name>A0A4Y8PPY8_9BACL</name>
<protein>
    <recommendedName>
        <fullName evidence="1">B12-binding domain-containing protein</fullName>
    </recommendedName>
</protein>
<dbReference type="OrthoDB" id="5756833at2"/>
<dbReference type="PROSITE" id="PS51332">
    <property type="entry name" value="B12_BINDING"/>
    <property type="match status" value="1"/>
</dbReference>
<evidence type="ECO:0000259" key="1">
    <source>
        <dbReference type="PROSITE" id="PS51332"/>
    </source>
</evidence>
<dbReference type="InterPro" id="IPR036724">
    <property type="entry name" value="Cobalamin-bd_sf"/>
</dbReference>
<gene>
    <name evidence="2" type="ORF">B5M42_24340</name>
</gene>
<dbReference type="Gene3D" id="3.40.50.280">
    <property type="entry name" value="Cobalamin-binding domain"/>
    <property type="match status" value="1"/>
</dbReference>
<dbReference type="AlphaFoldDB" id="A0A4Y8PPY8"/>
<organism evidence="2 3">
    <name type="scientific">Paenibacillus athensensis</name>
    <dbReference type="NCBI Taxonomy" id="1967502"/>
    <lineage>
        <taxon>Bacteria</taxon>
        <taxon>Bacillati</taxon>
        <taxon>Bacillota</taxon>
        <taxon>Bacilli</taxon>
        <taxon>Bacillales</taxon>
        <taxon>Paenibacillaceae</taxon>
        <taxon>Paenibacillus</taxon>
    </lineage>
</organism>
<dbReference type="CDD" id="cd02065">
    <property type="entry name" value="B12-binding_like"/>
    <property type="match status" value="1"/>
</dbReference>
<dbReference type="GO" id="GO:0031419">
    <property type="term" value="F:cobalamin binding"/>
    <property type="evidence" value="ECO:0007669"/>
    <property type="project" value="InterPro"/>
</dbReference>